<evidence type="ECO:0000313" key="7">
    <source>
        <dbReference type="EMBL" id="PIM94920.1"/>
    </source>
</evidence>
<comment type="subunit">
    <text evidence="6">Part of the 30S ribosomal subunit. Contacts proteins S5 and S12.</text>
</comment>
<accession>A0ABX4MEQ0</accession>
<evidence type="ECO:0000256" key="1">
    <source>
        <dbReference type="ARBA" id="ARBA00006471"/>
    </source>
</evidence>
<comment type="caution">
    <text evidence="7">The sequence shown here is derived from an EMBL/GenBank/DDBJ whole genome shotgun (WGS) entry which is preliminary data.</text>
</comment>
<evidence type="ECO:0000256" key="2">
    <source>
        <dbReference type="ARBA" id="ARBA00022980"/>
    </source>
</evidence>
<keyword evidence="8" id="KW-1185">Reference proteome</keyword>
<name>A0ABX4MEQ0_9HYPH</name>
<dbReference type="Proteomes" id="UP000228684">
    <property type="component" value="Unassembled WGS sequence"/>
</dbReference>
<keyword evidence="3" id="KW-0687">Ribonucleoprotein</keyword>
<dbReference type="GO" id="GO:0005840">
    <property type="term" value="C:ribosome"/>
    <property type="evidence" value="ECO:0007669"/>
    <property type="project" value="UniProtKB-KW"/>
</dbReference>
<protein>
    <recommendedName>
        <fullName evidence="4">Small ribosomal subunit protein uS8</fullName>
    </recommendedName>
    <alternativeName>
        <fullName evidence="5">30S ribosomal protein S8</fullName>
    </alternativeName>
</protein>
<sequence>MIASIANMLTHIKNCSRAKKVLIYVPYSKFKLNLSLAFERHGFVKRVSLLRYGINRSEILIELAYNGYHNMIQDIVQVSKPGQRIYWKKKQLRIKHQIGTYFLSTSSGIKTNLDPSCVGGEVICNLI</sequence>
<reference evidence="7" key="1">
    <citation type="submission" date="2017-09" db="EMBL/GenBank/DDBJ databases">
        <authorList>
            <person name="Campbell M.A."/>
            <person name="Lukasik P."/>
            <person name="Simon C."/>
            <person name="McCutcheon J.P."/>
        </authorList>
    </citation>
    <scope>NUCLEOTIDE SEQUENCE [LARGE SCALE GENOMIC DNA]</scope>
    <source>
        <strain evidence="7">MAGNEO</strain>
    </source>
</reference>
<dbReference type="EMBL" id="NXGM01000148">
    <property type="protein sequence ID" value="PIM94920.1"/>
    <property type="molecule type" value="Genomic_DNA"/>
</dbReference>
<keyword evidence="2 7" id="KW-0689">Ribosomal protein</keyword>
<evidence type="ECO:0000256" key="3">
    <source>
        <dbReference type="ARBA" id="ARBA00023274"/>
    </source>
</evidence>
<evidence type="ECO:0000313" key="8">
    <source>
        <dbReference type="Proteomes" id="UP000228684"/>
    </source>
</evidence>
<evidence type="ECO:0000256" key="4">
    <source>
        <dbReference type="ARBA" id="ARBA00035258"/>
    </source>
</evidence>
<dbReference type="Gene3D" id="3.30.1490.10">
    <property type="match status" value="1"/>
</dbReference>
<dbReference type="InterPro" id="IPR035987">
    <property type="entry name" value="Ribosomal_uS8_sf"/>
</dbReference>
<proteinExistence type="inferred from homology"/>
<dbReference type="InterPro" id="IPR000630">
    <property type="entry name" value="Ribosomal_uS8"/>
</dbReference>
<comment type="similarity">
    <text evidence="1">Belongs to the universal ribosomal protein uS8 family.</text>
</comment>
<dbReference type="SUPFAM" id="SSF56047">
    <property type="entry name" value="Ribosomal protein S8"/>
    <property type="match status" value="1"/>
</dbReference>
<evidence type="ECO:0000256" key="5">
    <source>
        <dbReference type="ARBA" id="ARBA00035525"/>
    </source>
</evidence>
<dbReference type="Gene3D" id="3.30.1370.30">
    <property type="match status" value="1"/>
</dbReference>
<evidence type="ECO:0000256" key="6">
    <source>
        <dbReference type="ARBA" id="ARBA00046740"/>
    </source>
</evidence>
<gene>
    <name evidence="7" type="primary">rpsH</name>
    <name evidence="7" type="ORF">magneo_299</name>
</gene>
<organism evidence="7 8">
    <name type="scientific">Candidatus Hodgkinia cicadicola</name>
    <dbReference type="NCBI Taxonomy" id="573658"/>
    <lineage>
        <taxon>Bacteria</taxon>
        <taxon>Pseudomonadati</taxon>
        <taxon>Pseudomonadota</taxon>
        <taxon>Alphaproteobacteria</taxon>
        <taxon>Hyphomicrobiales</taxon>
        <taxon>Candidatus Hodgkinia</taxon>
    </lineage>
</organism>
<dbReference type="Pfam" id="PF00410">
    <property type="entry name" value="Ribosomal_S8"/>
    <property type="match status" value="1"/>
</dbReference>